<keyword evidence="5" id="KW-0119">Carbohydrate metabolism</keyword>
<dbReference type="InterPro" id="IPR051600">
    <property type="entry name" value="Beta-PGM-like"/>
</dbReference>
<dbReference type="InterPro" id="IPR036412">
    <property type="entry name" value="HAD-like_sf"/>
</dbReference>
<keyword evidence="3" id="KW-0479">Metal-binding</keyword>
<dbReference type="EMBL" id="JAADZA010000026">
    <property type="protein sequence ID" value="NEV13454.1"/>
    <property type="molecule type" value="Genomic_DNA"/>
</dbReference>
<dbReference type="PANTHER" id="PTHR46193">
    <property type="entry name" value="6-PHOSPHOGLUCONATE PHOSPHATASE"/>
    <property type="match status" value="1"/>
</dbReference>
<dbReference type="PANTHER" id="PTHR46193:SF18">
    <property type="entry name" value="HEXITOL PHOSPHATASE B"/>
    <property type="match status" value="1"/>
</dbReference>
<comment type="caution">
    <text evidence="7">The sequence shown here is derived from an EMBL/GenBank/DDBJ whole genome shotgun (WGS) entry which is preliminary data.</text>
</comment>
<evidence type="ECO:0000256" key="1">
    <source>
        <dbReference type="ARBA" id="ARBA00001946"/>
    </source>
</evidence>
<dbReference type="InterPro" id="IPR023214">
    <property type="entry name" value="HAD_sf"/>
</dbReference>
<dbReference type="Proteomes" id="UP000526625">
    <property type="component" value="Unassembled WGS sequence"/>
</dbReference>
<dbReference type="SFLD" id="SFLDS00003">
    <property type="entry name" value="Haloacid_Dehalogenase"/>
    <property type="match status" value="1"/>
</dbReference>
<reference evidence="6 9" key="2">
    <citation type="submission" date="2020-08" db="EMBL/GenBank/DDBJ databases">
        <title>Genomic Encyclopedia of Type Strains, Phase IV (KMG-V): Genome sequencing to study the core and pangenomes of soil and plant-associated prokaryotes.</title>
        <authorList>
            <person name="Whitman W."/>
        </authorList>
    </citation>
    <scope>NUCLEOTIDE SEQUENCE [LARGE SCALE GENOMIC DNA]</scope>
    <source>
        <strain evidence="6 9">SEMIA 4059</strain>
    </source>
</reference>
<keyword evidence="6" id="KW-0378">Hydrolase</keyword>
<proteinExistence type="inferred from homology"/>
<dbReference type="AlphaFoldDB" id="A0A6P1CF58"/>
<evidence type="ECO:0000313" key="7">
    <source>
        <dbReference type="EMBL" id="NEV13454.1"/>
    </source>
</evidence>
<dbReference type="GO" id="GO:0016787">
    <property type="term" value="F:hydrolase activity"/>
    <property type="evidence" value="ECO:0007669"/>
    <property type="project" value="UniProtKB-KW"/>
</dbReference>
<dbReference type="NCBIfam" id="TIGR01509">
    <property type="entry name" value="HAD-SF-IA-v3"/>
    <property type="match status" value="1"/>
</dbReference>
<dbReference type="InterPro" id="IPR006439">
    <property type="entry name" value="HAD-SF_hydro_IA"/>
</dbReference>
<dbReference type="InterPro" id="IPR023198">
    <property type="entry name" value="PGP-like_dom2"/>
</dbReference>
<evidence type="ECO:0000313" key="8">
    <source>
        <dbReference type="Proteomes" id="UP000471190"/>
    </source>
</evidence>
<evidence type="ECO:0000256" key="5">
    <source>
        <dbReference type="ARBA" id="ARBA00023277"/>
    </source>
</evidence>
<evidence type="ECO:0000256" key="2">
    <source>
        <dbReference type="ARBA" id="ARBA00006171"/>
    </source>
</evidence>
<dbReference type="CDD" id="cd07505">
    <property type="entry name" value="HAD_BPGM-like"/>
    <property type="match status" value="1"/>
</dbReference>
<evidence type="ECO:0000313" key="6">
    <source>
        <dbReference type="EMBL" id="MBB6492089.1"/>
    </source>
</evidence>
<dbReference type="GO" id="GO:0046872">
    <property type="term" value="F:metal ion binding"/>
    <property type="evidence" value="ECO:0007669"/>
    <property type="project" value="UniProtKB-KW"/>
</dbReference>
<comment type="cofactor">
    <cofactor evidence="1">
        <name>Mg(2+)</name>
        <dbReference type="ChEBI" id="CHEBI:18420"/>
    </cofactor>
</comment>
<dbReference type="Gene3D" id="1.10.150.240">
    <property type="entry name" value="Putative phosphatase, domain 2"/>
    <property type="match status" value="1"/>
</dbReference>
<keyword evidence="4" id="KW-0460">Magnesium</keyword>
<name>A0A6P1CF58_RHITR</name>
<dbReference type="SFLD" id="SFLDG01129">
    <property type="entry name" value="C1.5:_HAD__Beta-PGM__Phosphata"/>
    <property type="match status" value="1"/>
</dbReference>
<dbReference type="SUPFAM" id="SSF56784">
    <property type="entry name" value="HAD-like"/>
    <property type="match status" value="1"/>
</dbReference>
<gene>
    <name evidence="6" type="ORF">GGD45_002495</name>
    <name evidence="7" type="ORF">GXW80_20915</name>
</gene>
<evidence type="ECO:0000313" key="9">
    <source>
        <dbReference type="Proteomes" id="UP000526625"/>
    </source>
</evidence>
<keyword evidence="9" id="KW-1185">Reference proteome</keyword>
<comment type="similarity">
    <text evidence="2">Belongs to the HAD-like hydrolase superfamily. CbbY/CbbZ/Gph/YieH family.</text>
</comment>
<dbReference type="Proteomes" id="UP000471190">
    <property type="component" value="Unassembled WGS sequence"/>
</dbReference>
<evidence type="ECO:0000256" key="3">
    <source>
        <dbReference type="ARBA" id="ARBA00022723"/>
    </source>
</evidence>
<organism evidence="7 8">
    <name type="scientific">Rhizobium tropici</name>
    <dbReference type="NCBI Taxonomy" id="398"/>
    <lineage>
        <taxon>Bacteria</taxon>
        <taxon>Pseudomonadati</taxon>
        <taxon>Pseudomonadota</taxon>
        <taxon>Alphaproteobacteria</taxon>
        <taxon>Hyphomicrobiales</taxon>
        <taxon>Rhizobiaceae</taxon>
        <taxon>Rhizobium/Agrobacterium group</taxon>
        <taxon>Rhizobium</taxon>
    </lineage>
</organism>
<dbReference type="Pfam" id="PF00702">
    <property type="entry name" value="Hydrolase"/>
    <property type="match status" value="1"/>
</dbReference>
<accession>A0A6P1CF58</accession>
<dbReference type="RefSeq" id="WP_015343596.1">
    <property type="nucleotide sequence ID" value="NZ_JAADZA010000026.1"/>
</dbReference>
<dbReference type="SFLD" id="SFLDG01135">
    <property type="entry name" value="C1.5.6:_HAD__Beta-PGM__Phospha"/>
    <property type="match status" value="1"/>
</dbReference>
<dbReference type="EMBL" id="JACHBF010000006">
    <property type="protein sequence ID" value="MBB6492089.1"/>
    <property type="molecule type" value="Genomic_DNA"/>
</dbReference>
<protein>
    <submittedName>
        <fullName evidence="7">HAD family phosphatase</fullName>
    </submittedName>
    <submittedName>
        <fullName evidence="6">HAD superfamily hydrolase (TIGR01509 family)</fullName>
    </submittedName>
</protein>
<reference evidence="7 8" key="1">
    <citation type="submission" date="2020-02" db="EMBL/GenBank/DDBJ databases">
        <title>Draft genome sequence of Rhizobium tropici.</title>
        <authorList>
            <person name="Khayi S."/>
            <person name="Jemo M."/>
        </authorList>
    </citation>
    <scope>NUCLEOTIDE SEQUENCE [LARGE SCALE GENOMIC DNA]</scope>
    <source>
        <strain evidence="7 8">A12</strain>
    </source>
</reference>
<sequence length="204" mass="21830">MIKAIAWDVDGTLIDSEPVHHKALMAISERYGVNIAADDTRFIGVAMSDVWTVLAPLYPPGLGPDTWISEIVEAYIERAAELQPIAGAPETVLALAEAGLVQCAVSNSSRRIVEANLKAMGLDSAMAFAIGREDVVHGKPDPEPYRLACERLGLDASHVLAVEDSVVGAASARAAGMLVLRYGADFTDFSTILDLVEERRLRAS</sequence>
<evidence type="ECO:0000256" key="4">
    <source>
        <dbReference type="ARBA" id="ARBA00022842"/>
    </source>
</evidence>
<dbReference type="Gene3D" id="3.40.50.1000">
    <property type="entry name" value="HAD superfamily/HAD-like"/>
    <property type="match status" value="1"/>
</dbReference>